<dbReference type="InterPro" id="IPR037522">
    <property type="entry name" value="HD_GYP_dom"/>
</dbReference>
<organism evidence="2 3">
    <name type="scientific">Pontibacillus salipaludis</name>
    <dbReference type="NCBI Taxonomy" id="1697394"/>
    <lineage>
        <taxon>Bacteria</taxon>
        <taxon>Bacillati</taxon>
        <taxon>Bacillota</taxon>
        <taxon>Bacilli</taxon>
        <taxon>Bacillales</taxon>
        <taxon>Bacillaceae</taxon>
        <taxon>Pontibacillus</taxon>
    </lineage>
</organism>
<dbReference type="CDD" id="cd00077">
    <property type="entry name" value="HDc"/>
    <property type="match status" value="1"/>
</dbReference>
<feature type="domain" description="HD-GYP" evidence="1">
    <location>
        <begin position="122"/>
        <end position="318"/>
    </location>
</feature>
<dbReference type="SMART" id="SM00471">
    <property type="entry name" value="HDc"/>
    <property type="match status" value="1"/>
</dbReference>
<gene>
    <name evidence="2" type="ORF">GCM10011389_07710</name>
</gene>
<evidence type="ECO:0000313" key="2">
    <source>
        <dbReference type="EMBL" id="GGD02678.1"/>
    </source>
</evidence>
<name>A0ABQ1PS90_9BACI</name>
<dbReference type="Pfam" id="PF13487">
    <property type="entry name" value="HD_5"/>
    <property type="match status" value="1"/>
</dbReference>
<proteinExistence type="predicted"/>
<dbReference type="InterPro" id="IPR003607">
    <property type="entry name" value="HD/PDEase_dom"/>
</dbReference>
<dbReference type="Gene3D" id="1.10.3210.10">
    <property type="entry name" value="Hypothetical protein af1432"/>
    <property type="match status" value="1"/>
</dbReference>
<protein>
    <submittedName>
        <fullName evidence="2">HD family phosphohydrolase</fullName>
    </submittedName>
</protein>
<accession>A0ABQ1PS90</accession>
<dbReference type="PANTHER" id="PTHR43155:SF2">
    <property type="entry name" value="CYCLIC DI-GMP PHOSPHODIESTERASE PA4108"/>
    <property type="match status" value="1"/>
</dbReference>
<evidence type="ECO:0000259" key="1">
    <source>
        <dbReference type="PROSITE" id="PS51832"/>
    </source>
</evidence>
<dbReference type="RefSeq" id="WP_188651062.1">
    <property type="nucleotide sequence ID" value="NZ_BMIN01000002.1"/>
</dbReference>
<dbReference type="SUPFAM" id="SSF109604">
    <property type="entry name" value="HD-domain/PDEase-like"/>
    <property type="match status" value="1"/>
</dbReference>
<dbReference type="EMBL" id="BMIN01000002">
    <property type="protein sequence ID" value="GGD02678.1"/>
    <property type="molecule type" value="Genomic_DNA"/>
</dbReference>
<dbReference type="PROSITE" id="PS51832">
    <property type="entry name" value="HD_GYP"/>
    <property type="match status" value="1"/>
</dbReference>
<sequence length="362" mass="41295">MRVHPGQLTPGCIVMSDVMGKTNSPIVPKNTVVKPIHITILHKFLIEEVEVGQKLSNGNPFLPHKVQEEPEKHVNVQEMIATDFKDQYLYAVQSYKNLFHQWQSGFGIDISAVRRVIVPLIEQVSDHKNEVYSLHHYTSKDDYFYHHAVAVALLSALLAEQLQYSKGEQIQVGIAGFLSDCGMSKIDEKITSKKGPLTSYEYNEVKKHPTYSYRLVEKVPALKNEVRLGVLQHHERLDGSGYPLGVSSGKLHTFGKIIAVADLYHAMTSERVYRSKQSPFKVLEELLQQQFGKFDPTIIQTLVQSMTSLSSGMKVRLSNNQMAEIVFIESKHPTRPMIRLHHSDEIIHLKYYRDLYIEEIIS</sequence>
<reference evidence="3" key="1">
    <citation type="journal article" date="2019" name="Int. J. Syst. Evol. Microbiol.">
        <title>The Global Catalogue of Microorganisms (GCM) 10K type strain sequencing project: providing services to taxonomists for standard genome sequencing and annotation.</title>
        <authorList>
            <consortium name="The Broad Institute Genomics Platform"/>
            <consortium name="The Broad Institute Genome Sequencing Center for Infectious Disease"/>
            <person name="Wu L."/>
            <person name="Ma J."/>
        </authorList>
    </citation>
    <scope>NUCLEOTIDE SEQUENCE [LARGE SCALE GENOMIC DNA]</scope>
    <source>
        <strain evidence="3">CGMCC 1.15353</strain>
    </source>
</reference>
<comment type="caution">
    <text evidence="2">The sequence shown here is derived from an EMBL/GenBank/DDBJ whole genome shotgun (WGS) entry which is preliminary data.</text>
</comment>
<keyword evidence="3" id="KW-1185">Reference proteome</keyword>
<dbReference type="PANTHER" id="PTHR43155">
    <property type="entry name" value="CYCLIC DI-GMP PHOSPHODIESTERASE PA4108-RELATED"/>
    <property type="match status" value="1"/>
</dbReference>
<dbReference type="Proteomes" id="UP000642571">
    <property type="component" value="Unassembled WGS sequence"/>
</dbReference>
<evidence type="ECO:0000313" key="3">
    <source>
        <dbReference type="Proteomes" id="UP000642571"/>
    </source>
</evidence>